<dbReference type="RefSeq" id="WP_106290854.1">
    <property type="nucleotide sequence ID" value="NZ_CAWNTC010000171.1"/>
</dbReference>
<name>A0A2T1BYR1_9CYAN</name>
<protein>
    <submittedName>
        <fullName evidence="2">Type II toxin-antitoxin system ParD family antitoxin</fullName>
    </submittedName>
</protein>
<dbReference type="OrthoDB" id="573411at2"/>
<reference evidence="2 3" key="1">
    <citation type="submission" date="2018-02" db="EMBL/GenBank/DDBJ databases">
        <authorList>
            <person name="Cohen D.B."/>
            <person name="Kent A.D."/>
        </authorList>
    </citation>
    <scope>NUCLEOTIDE SEQUENCE [LARGE SCALE GENOMIC DNA]</scope>
    <source>
        <strain evidence="2 3">CCAP 1448/3</strain>
    </source>
</reference>
<comment type="caution">
    <text evidence="2">The sequence shown here is derived from an EMBL/GenBank/DDBJ whole genome shotgun (WGS) entry which is preliminary data.</text>
</comment>
<dbReference type="InterPro" id="IPR038296">
    <property type="entry name" value="ParD_sf"/>
</dbReference>
<evidence type="ECO:0000313" key="2">
    <source>
        <dbReference type="EMBL" id="PSB01028.1"/>
    </source>
</evidence>
<reference evidence="2 3" key="2">
    <citation type="submission" date="2018-03" db="EMBL/GenBank/DDBJ databases">
        <title>The ancient ancestry and fast evolution of plastids.</title>
        <authorList>
            <person name="Moore K.R."/>
            <person name="Magnabosco C."/>
            <person name="Momper L."/>
            <person name="Gold D.A."/>
            <person name="Bosak T."/>
            <person name="Fournier G.P."/>
        </authorList>
    </citation>
    <scope>NUCLEOTIDE SEQUENCE [LARGE SCALE GENOMIC DNA]</scope>
    <source>
        <strain evidence="2 3">CCAP 1448/3</strain>
    </source>
</reference>
<accession>A0A2T1BYR1</accession>
<proteinExistence type="predicted"/>
<dbReference type="InterPro" id="IPR010985">
    <property type="entry name" value="Ribbon_hlx_hlx"/>
</dbReference>
<dbReference type="SUPFAM" id="SSF47598">
    <property type="entry name" value="Ribbon-helix-helix"/>
    <property type="match status" value="1"/>
</dbReference>
<dbReference type="AlphaFoldDB" id="A0A2T1BYR1"/>
<sequence>MNIQLPPDREKFIQTQITTGRYENASAVITKALKLLEEWEKGYQNWVGETRHEIEIGTQQLDRGEGIDGEIVVGRLRDKLRQARENLA</sequence>
<dbReference type="Gene3D" id="6.10.10.120">
    <property type="entry name" value="Antitoxin ParD1-like"/>
    <property type="match status" value="1"/>
</dbReference>
<dbReference type="InterPro" id="IPR022789">
    <property type="entry name" value="ParD"/>
</dbReference>
<keyword evidence="3" id="KW-1185">Reference proteome</keyword>
<dbReference type="EMBL" id="PVWJ01000137">
    <property type="protein sequence ID" value="PSB01028.1"/>
    <property type="molecule type" value="Genomic_DNA"/>
</dbReference>
<dbReference type="Pfam" id="PF03693">
    <property type="entry name" value="ParD_antitoxin"/>
    <property type="match status" value="1"/>
</dbReference>
<keyword evidence="1" id="KW-1277">Toxin-antitoxin system</keyword>
<dbReference type="NCBIfam" id="TIGR02606">
    <property type="entry name" value="antidote_CC2985"/>
    <property type="match status" value="1"/>
</dbReference>
<dbReference type="GO" id="GO:0006355">
    <property type="term" value="P:regulation of DNA-templated transcription"/>
    <property type="evidence" value="ECO:0007669"/>
    <property type="project" value="InterPro"/>
</dbReference>
<dbReference type="Proteomes" id="UP000238762">
    <property type="component" value="Unassembled WGS sequence"/>
</dbReference>
<organism evidence="2 3">
    <name type="scientific">Merismopedia glauca CCAP 1448/3</name>
    <dbReference type="NCBI Taxonomy" id="1296344"/>
    <lineage>
        <taxon>Bacteria</taxon>
        <taxon>Bacillati</taxon>
        <taxon>Cyanobacteriota</taxon>
        <taxon>Cyanophyceae</taxon>
        <taxon>Synechococcales</taxon>
        <taxon>Merismopediaceae</taxon>
        <taxon>Merismopedia</taxon>
    </lineage>
</organism>
<gene>
    <name evidence="2" type="ORF">C7B64_20485</name>
</gene>
<evidence type="ECO:0000256" key="1">
    <source>
        <dbReference type="ARBA" id="ARBA00022649"/>
    </source>
</evidence>
<evidence type="ECO:0000313" key="3">
    <source>
        <dbReference type="Proteomes" id="UP000238762"/>
    </source>
</evidence>